<dbReference type="Proteomes" id="UP001251857">
    <property type="component" value="Unassembled WGS sequence"/>
</dbReference>
<reference evidence="1 2" key="1">
    <citation type="submission" date="2023-09" db="EMBL/GenBank/DDBJ databases">
        <authorList>
            <person name="Rey-Velasco X."/>
        </authorList>
    </citation>
    <scope>NUCLEOTIDE SEQUENCE [LARGE SCALE GENOMIC DNA]</scope>
    <source>
        <strain evidence="1 2">W335</strain>
    </source>
</reference>
<evidence type="ECO:0000313" key="1">
    <source>
        <dbReference type="EMBL" id="MDT0634727.1"/>
    </source>
</evidence>
<name>A0ABU3BZI5_9GAMM</name>
<keyword evidence="2" id="KW-1185">Reference proteome</keyword>
<protein>
    <submittedName>
        <fullName evidence="1">Uncharacterized protein</fullName>
    </submittedName>
</protein>
<dbReference type="EMBL" id="JAVRIB010000006">
    <property type="protein sequence ID" value="MDT0634727.1"/>
    <property type="molecule type" value="Genomic_DNA"/>
</dbReference>
<proteinExistence type="predicted"/>
<organism evidence="1 2">
    <name type="scientific">Spectribacter hydrogenoxidans</name>
    <dbReference type="NCBI Taxonomy" id="3075608"/>
    <lineage>
        <taxon>Bacteria</taxon>
        <taxon>Pseudomonadati</taxon>
        <taxon>Pseudomonadota</taxon>
        <taxon>Gammaproteobacteria</taxon>
        <taxon>Salinisphaerales</taxon>
        <taxon>Salinisphaeraceae</taxon>
        <taxon>Spectribacter</taxon>
    </lineage>
</organism>
<evidence type="ECO:0000313" key="2">
    <source>
        <dbReference type="Proteomes" id="UP001251857"/>
    </source>
</evidence>
<comment type="caution">
    <text evidence="1">The sequence shown here is derived from an EMBL/GenBank/DDBJ whole genome shotgun (WGS) entry which is preliminary data.</text>
</comment>
<sequence length="167" mass="17971">MSMPEETHLDPEQLGRDALDPDTYHLVVGPALQVCAALAAKRGDPTLHADMPAMLALVDLVTELGRHWAADHHATDNDRLDQAAVAACVMVLREAGLEEAAIGQCLAALEAAYAQLAEHDVTEPAGPFIGTAWRALSVDDRDTAIEQLEQAARRIVAAIEAWQNQVH</sequence>
<accession>A0ABU3BZI5</accession>
<gene>
    <name evidence="1" type="ORF">RM532_07130</name>
</gene>
<dbReference type="RefSeq" id="WP_311652534.1">
    <property type="nucleotide sequence ID" value="NZ_JAVRIB010000006.1"/>
</dbReference>